<feature type="compositionally biased region" description="Basic and acidic residues" evidence="1">
    <location>
        <begin position="1231"/>
        <end position="1242"/>
    </location>
</feature>
<feature type="region of interest" description="Disordered" evidence="1">
    <location>
        <begin position="1214"/>
        <end position="1319"/>
    </location>
</feature>
<name>A0A8J4C6J2_9CHLO</name>
<feature type="compositionally biased region" description="Polar residues" evidence="1">
    <location>
        <begin position="144"/>
        <end position="153"/>
    </location>
</feature>
<evidence type="ECO:0000313" key="2">
    <source>
        <dbReference type="EMBL" id="GIL75020.1"/>
    </source>
</evidence>
<protein>
    <submittedName>
        <fullName evidence="2">Uncharacterized protein</fullName>
    </submittedName>
</protein>
<evidence type="ECO:0000256" key="1">
    <source>
        <dbReference type="SAM" id="MobiDB-lite"/>
    </source>
</evidence>
<sequence>MSAFCPHSSRGQLTSCSSVQATSQTLPPCHSKHQWLLGMLGPCLLRRRATRTARCATLVPSTNALHSKGGVKVAAVSGVDGFRTAGLDETGKLHIGVDDGSSDPITGREQGQPRHSSDKEFLQLASKPQPRARARPSPAQATAGDSSPDSDTFGQRVADDAPTPCQDGVGGPAEDMQCCPSSLSLQHEQGPMGLKAKTITVRRKIMEQGFNLLTDQSLGDPLLPRVGNLMHSTGGRVAQRRLAQLNKATKRMLRVSRKAATEANTGDDTDLEAPSTSAPSTASTPLGTAGRLSYGYPPLSSLHSDVSVLPDTPVQSTIASSQALSLPAPASRRASPGVASPAAGMAASVEAVNSASSKYYELPIPGSMPRPTRAEVERLIRECTDLGALRILYGMYGVRLAREELVLLVNQLAEVHDPSYMTVKLWTATQAMLVELLQRITPMLKELTMQEYVMMLASVAKLRYVPPSDWIAAVLTQSKPRLYNASPSHLAHVLKAIARITVDPSDVKSAATWEGWMRRFLTAVQRQLPTFRADELVKTLVALSELRYRPLPEWMHKFSAALHSRLDVLEAHSLSEVMLAFAALRYQPEGPFLRAYYSQLYARLPLADDEDLATYAQAAALLDRVIRQDFMQEFLAEVVEKLPTFKPQHLANLLNAMGRLAIPTTPDRVRVPPGWTSAVSAHVGANLSAFSGSALASAAWGLSMLSHKAKPQFLDDLLSASYGKLHTCGPTDLILLVTALGNFGFEPMPGREALWATWTVEFERFAGRKVYDTRGVCDLMDALARVPRPLVPAPRNGELRPRPLHPDFVAGVLRSTRIYQLRNTSPSRLAALAGALATLGVRPDFGFLYNYAQAARVMWTSFNTRDYATLLGAMVHIGSPGLTDSRWAADFLAITLCRISEFDGPSLTASLDALRRLPKPEFTPSSQWLAAAVNRAVELIRSPPPPAAATAAELAPIPAAAMAAVSATVAPLPILAPHQSASGVSGVSASVNGKPASSADWWVPPMRPLNPELLVVLVEALAALGYRTEPKAPFVQILRNLLSTTAARLQLQERVGTGAAVTIMPALGEIGPLQHLQEQELLQQQQNGSMAAAAAAAAAFERAKAAAVTAAAVATGEVPRPPLDRQQAAALEAALGILLGLTLPQDLPLAPAALGSAGPMMPDLPRTAIRTAEDIAAADAAFATKRALRAQKRASRPAQELDELAILATANSAVFGSSNSSDNDTGNPGYDNKEGSSSKLDTDAAVGRPGVRIPPYNPESSGQSPQQQPVPAAGAAAGAHVTGGLTRSQRGGRVAQRRRVKVRVQDTSPGTQSVGVQLP</sequence>
<gene>
    <name evidence="2" type="ORF">Vretifemale_4787</name>
</gene>
<comment type="caution">
    <text evidence="2">The sequence shown here is derived from an EMBL/GenBank/DDBJ whole genome shotgun (WGS) entry which is preliminary data.</text>
</comment>
<dbReference type="EMBL" id="BNCP01000006">
    <property type="protein sequence ID" value="GIL75020.1"/>
    <property type="molecule type" value="Genomic_DNA"/>
</dbReference>
<organism evidence="2 3">
    <name type="scientific">Volvox reticuliferus</name>
    <dbReference type="NCBI Taxonomy" id="1737510"/>
    <lineage>
        <taxon>Eukaryota</taxon>
        <taxon>Viridiplantae</taxon>
        <taxon>Chlorophyta</taxon>
        <taxon>core chlorophytes</taxon>
        <taxon>Chlorophyceae</taxon>
        <taxon>CS clade</taxon>
        <taxon>Chlamydomonadales</taxon>
        <taxon>Volvocaceae</taxon>
        <taxon>Volvox</taxon>
    </lineage>
</organism>
<feature type="compositionally biased region" description="Basic and acidic residues" evidence="1">
    <location>
        <begin position="111"/>
        <end position="121"/>
    </location>
</feature>
<feature type="region of interest" description="Disordered" evidence="1">
    <location>
        <begin position="92"/>
        <end position="190"/>
    </location>
</feature>
<feature type="compositionally biased region" description="Polar residues" evidence="1">
    <location>
        <begin position="1306"/>
        <end position="1319"/>
    </location>
</feature>
<accession>A0A8J4C6J2</accession>
<dbReference type="Proteomes" id="UP000747110">
    <property type="component" value="Unassembled WGS sequence"/>
</dbReference>
<proteinExistence type="predicted"/>
<feature type="compositionally biased region" description="Low complexity" evidence="1">
    <location>
        <begin position="1260"/>
        <end position="1279"/>
    </location>
</feature>
<evidence type="ECO:0000313" key="3">
    <source>
        <dbReference type="Proteomes" id="UP000747110"/>
    </source>
</evidence>
<keyword evidence="3" id="KW-1185">Reference proteome</keyword>
<dbReference type="OrthoDB" id="539127at2759"/>
<feature type="region of interest" description="Disordered" evidence="1">
    <location>
        <begin position="256"/>
        <end position="289"/>
    </location>
</feature>
<reference evidence="2" key="1">
    <citation type="journal article" date="2021" name="Proc. Natl. Acad. Sci. U.S.A.">
        <title>Three genomes in the algal genus Volvox reveal the fate of a haploid sex-determining region after a transition to homothallism.</title>
        <authorList>
            <person name="Yamamoto K."/>
            <person name="Hamaji T."/>
            <person name="Kawai-Toyooka H."/>
            <person name="Matsuzaki R."/>
            <person name="Takahashi F."/>
            <person name="Nishimura Y."/>
            <person name="Kawachi M."/>
            <person name="Noguchi H."/>
            <person name="Minakuchi Y."/>
            <person name="Umen J.G."/>
            <person name="Toyoda A."/>
            <person name="Nozaki H."/>
        </authorList>
    </citation>
    <scope>NUCLEOTIDE SEQUENCE</scope>
    <source>
        <strain evidence="2">NIES-3786</strain>
    </source>
</reference>
<feature type="compositionally biased region" description="Low complexity" evidence="1">
    <location>
        <begin position="273"/>
        <end position="285"/>
    </location>
</feature>
<feature type="compositionally biased region" description="Low complexity" evidence="1">
    <location>
        <begin position="125"/>
        <end position="143"/>
    </location>
</feature>